<evidence type="ECO:0000313" key="1">
    <source>
        <dbReference type="EMBL" id="KAJ3496376.1"/>
    </source>
</evidence>
<name>A0ACC1R3J7_9HYPO</name>
<gene>
    <name evidence="1" type="ORF">NLG97_g2702</name>
</gene>
<evidence type="ECO:0000313" key="2">
    <source>
        <dbReference type="Proteomes" id="UP001148737"/>
    </source>
</evidence>
<keyword evidence="2" id="KW-1185">Reference proteome</keyword>
<dbReference type="Proteomes" id="UP001148737">
    <property type="component" value="Unassembled WGS sequence"/>
</dbReference>
<sequence>MAPSDTEQLVGQRSAATPDSFPEWTLEDDSDVDIASIAERQRVRFRAASVAGRQRYQSPPRDAPSTLTHRDVSQEAHEIRAILQGRRLGDIGKGLGAATSTLVKGGAEAIGAAAQGIANSGGAAASAFANGGGVGGAAAAAAGSVANGFGKGANAAAVAVAGAGGAFATAVAGSDTSDDDKKTKTKPPKKDPPPQTQDPPPPAQTNDPPQVTEAPPPPPRPSSPPPKQSQDPPSQPPPSSGKKDPDPPKTSDKPIDNVPPPKAEQPSSKPSNTSPDSSLSSDKGSPDASPTPTGDDQKLSLSTLVPGATVTSQSGTRLLLTPVISSGLPIITSGAKDGTTDDYYGSTTPFAVAPGLSTMITSVSPTLGPGAGQSGKPSSDKESKGKDGNGNGSHNGLSPSGQSALISMGVLVGVCALFAIGFYFWRRRKQQMDPTYGSGSSFNSRSLFRGPFDKAKRGLSNIASRIPYIRDRFSGKDRWENIDDPYGDFFGEKRIISVTHASDVPPPPPFKEKLEPITVQTTFTQRSSVVSQFNSTAGIGGTVSSVGVSTMAAPTLGISPIAEVAARASAMGPSAVGGSLVAASAQSSKPIQTSPFEVPGDMPEKAPARPPPHIASQARQLVGVGTNHGPKPSFSSITPQYNLTLPSTFGARRISDLSSLSSGFGDGDIVVPSKNARKSTASGNDQNPTRKFGENERNRISTATTATAKSNVSGRRDTVYTEASEDSPPRFRTVNSWVRQQSGRVKREKQREEDEANESGTPPPVPAIPPEQEFRLMMPDGEEPRRVEDTTTNTDDWGTQTNSMLEGVIGTAH</sequence>
<accession>A0ACC1R3J7</accession>
<protein>
    <submittedName>
        <fullName evidence="1">Uncharacterized protein</fullName>
    </submittedName>
</protein>
<comment type="caution">
    <text evidence="1">The sequence shown here is derived from an EMBL/GenBank/DDBJ whole genome shotgun (WGS) entry which is preliminary data.</text>
</comment>
<organism evidence="1 2">
    <name type="scientific">Lecanicillium saksenae</name>
    <dbReference type="NCBI Taxonomy" id="468837"/>
    <lineage>
        <taxon>Eukaryota</taxon>
        <taxon>Fungi</taxon>
        <taxon>Dikarya</taxon>
        <taxon>Ascomycota</taxon>
        <taxon>Pezizomycotina</taxon>
        <taxon>Sordariomycetes</taxon>
        <taxon>Hypocreomycetidae</taxon>
        <taxon>Hypocreales</taxon>
        <taxon>Cordycipitaceae</taxon>
        <taxon>Lecanicillium</taxon>
    </lineage>
</organism>
<proteinExistence type="predicted"/>
<dbReference type="EMBL" id="JANAKD010000196">
    <property type="protein sequence ID" value="KAJ3496376.1"/>
    <property type="molecule type" value="Genomic_DNA"/>
</dbReference>
<reference evidence="1" key="1">
    <citation type="submission" date="2022-07" db="EMBL/GenBank/DDBJ databases">
        <title>Genome Sequence of Lecanicillium saksenae.</title>
        <authorList>
            <person name="Buettner E."/>
        </authorList>
    </citation>
    <scope>NUCLEOTIDE SEQUENCE</scope>
    <source>
        <strain evidence="1">VT-O1</strain>
    </source>
</reference>